<reference evidence="2 3" key="1">
    <citation type="submission" date="2021-07" db="EMBL/GenBank/DDBJ databases">
        <authorList>
            <person name="Palmer J.M."/>
        </authorList>
    </citation>
    <scope>NUCLEOTIDE SEQUENCE [LARGE SCALE GENOMIC DNA]</scope>
    <source>
        <strain evidence="2 3">AT_MEX2019</strain>
        <tissue evidence="2">Muscle</tissue>
    </source>
</reference>
<evidence type="ECO:0000256" key="1">
    <source>
        <dbReference type="SAM" id="Phobius"/>
    </source>
</evidence>
<dbReference type="EMBL" id="JAHUTI010027560">
    <property type="protein sequence ID" value="MED6240872.1"/>
    <property type="molecule type" value="Genomic_DNA"/>
</dbReference>
<keyword evidence="1" id="KW-1133">Transmembrane helix</keyword>
<accession>A0ABU7ARN5</accession>
<comment type="caution">
    <text evidence="2">The sequence shown here is derived from an EMBL/GenBank/DDBJ whole genome shotgun (WGS) entry which is preliminary data.</text>
</comment>
<proteinExistence type="predicted"/>
<gene>
    <name evidence="2" type="ORF">ATANTOWER_029939</name>
</gene>
<evidence type="ECO:0000313" key="2">
    <source>
        <dbReference type="EMBL" id="MED6240872.1"/>
    </source>
</evidence>
<organism evidence="2 3">
    <name type="scientific">Ataeniobius toweri</name>
    <dbReference type="NCBI Taxonomy" id="208326"/>
    <lineage>
        <taxon>Eukaryota</taxon>
        <taxon>Metazoa</taxon>
        <taxon>Chordata</taxon>
        <taxon>Craniata</taxon>
        <taxon>Vertebrata</taxon>
        <taxon>Euteleostomi</taxon>
        <taxon>Actinopterygii</taxon>
        <taxon>Neopterygii</taxon>
        <taxon>Teleostei</taxon>
        <taxon>Neoteleostei</taxon>
        <taxon>Acanthomorphata</taxon>
        <taxon>Ovalentaria</taxon>
        <taxon>Atherinomorphae</taxon>
        <taxon>Cyprinodontiformes</taxon>
        <taxon>Goodeidae</taxon>
        <taxon>Ataeniobius</taxon>
    </lineage>
</organism>
<sequence length="143" mass="16306">MVDPSLCPDRKFCSQDRKTGGFSRDSGCKHYCCGVVSSLALQARDRHRKQTVPPSRDVHYPWVTYALLSAWKCGCFVALAQFTVLITIKMMAVSRVPFKAFIPLFHNMSFYKHKCVLCLTCISICRSFPHPWHSLFCDHGNQS</sequence>
<keyword evidence="1" id="KW-0472">Membrane</keyword>
<dbReference type="Proteomes" id="UP001345963">
    <property type="component" value="Unassembled WGS sequence"/>
</dbReference>
<keyword evidence="1" id="KW-0812">Transmembrane</keyword>
<feature type="transmembrane region" description="Helical" evidence="1">
    <location>
        <begin position="62"/>
        <end position="88"/>
    </location>
</feature>
<name>A0ABU7ARN5_9TELE</name>
<protein>
    <submittedName>
        <fullName evidence="2">Uncharacterized protein</fullName>
    </submittedName>
</protein>
<keyword evidence="3" id="KW-1185">Reference proteome</keyword>
<evidence type="ECO:0000313" key="3">
    <source>
        <dbReference type="Proteomes" id="UP001345963"/>
    </source>
</evidence>